<protein>
    <submittedName>
        <fullName evidence="7">Cellulase family glycosylhydrolase</fullName>
    </submittedName>
</protein>
<keyword evidence="2 4" id="KW-0378">Hydrolase</keyword>
<keyword evidence="8" id="KW-1185">Reference proteome</keyword>
<dbReference type="Gene3D" id="3.20.20.80">
    <property type="entry name" value="Glycosidases"/>
    <property type="match status" value="1"/>
</dbReference>
<gene>
    <name evidence="7" type="ORF">OG308_10435</name>
</gene>
<name>A0ABZ1NEM3_9NOCA</name>
<dbReference type="InterPro" id="IPR013780">
    <property type="entry name" value="Glyco_hydro_b"/>
</dbReference>
<dbReference type="InterPro" id="IPR041036">
    <property type="entry name" value="GH5_C"/>
</dbReference>
<evidence type="ECO:0000256" key="1">
    <source>
        <dbReference type="ARBA" id="ARBA00005641"/>
    </source>
</evidence>
<dbReference type="InterPro" id="IPR017853">
    <property type="entry name" value="GH"/>
</dbReference>
<dbReference type="Gene3D" id="2.60.40.1180">
    <property type="entry name" value="Golgi alpha-mannosidase II"/>
    <property type="match status" value="1"/>
</dbReference>
<dbReference type="GeneID" id="91374531"/>
<dbReference type="Proteomes" id="UP001621418">
    <property type="component" value="Chromosome"/>
</dbReference>
<accession>A0ABZ1NEM3</accession>
<dbReference type="Pfam" id="PF18564">
    <property type="entry name" value="Glyco_hydro_5_C"/>
    <property type="match status" value="1"/>
</dbReference>
<reference evidence="7 8" key="1">
    <citation type="submission" date="2022-10" db="EMBL/GenBank/DDBJ databases">
        <title>The complete genomes of actinobacterial strains from the NBC collection.</title>
        <authorList>
            <person name="Joergensen T.S."/>
            <person name="Alvarez Arevalo M."/>
            <person name="Sterndorff E.B."/>
            <person name="Faurdal D."/>
            <person name="Vuksanovic O."/>
            <person name="Mourched A.-S."/>
            <person name="Charusanti P."/>
            <person name="Shaw S."/>
            <person name="Blin K."/>
            <person name="Weber T."/>
        </authorList>
    </citation>
    <scope>NUCLEOTIDE SEQUENCE [LARGE SCALE GENOMIC DNA]</scope>
    <source>
        <strain evidence="7 8">NBC_01413</strain>
    </source>
</reference>
<evidence type="ECO:0000256" key="2">
    <source>
        <dbReference type="ARBA" id="ARBA00022801"/>
    </source>
</evidence>
<sequence length="507" mass="56295">MRTDPATIDRGRFRSARLLRRLGLVLFVFLLLSTEARVVTAAPVDAVPQLRRDGRWLVDHYGRVVIVHGVNLVWKQAPYVPPDTAEGFTAADAAWLAEHGFNGARIGTLWAGVTPTAPAVVDNDYLDSWDRVVGQLAANRIWTQFDFHQDQWHESYGGEGVPQWAVRRPAAFGPFPVTTAEFPWGYWLPEQSALWDDFWANRNGLLDGWAQAWQAVAQRWRDQPYSMGYDLLNEPWAGSEFAECAITGCAQHYRTELQPAMDRVRAAIRQVDPSGIVWYEPQQLAGGRDVATFFEPIADDPQIGYSWHNYCPQIFLQSQGLPGADAEGCLAYSGQAQERALHQADRMGAVGLMTEFGATDNIRALAIDTTAADQALTGWMHWAYKHWNDPTTADTAQGLFTADGELSSTKPDKLRTLVRTYPQATAGIPRSLSFDAATGEFHYTYDPAPMRAPTEIFISPLHYPNGPEITVEGGRASAVGPDHLVRIESDTTTPISVTIRDRGQGPR</sequence>
<feature type="domain" description="Glycoside hydrolase family 5 C-terminal" evidence="6">
    <location>
        <begin position="419"/>
        <end position="494"/>
    </location>
</feature>
<dbReference type="EMBL" id="CP109527">
    <property type="protein sequence ID" value="WTY38216.1"/>
    <property type="molecule type" value="Genomic_DNA"/>
</dbReference>
<proteinExistence type="inferred from homology"/>
<dbReference type="PANTHER" id="PTHR31308">
    <property type="match status" value="1"/>
</dbReference>
<dbReference type="InterPro" id="IPR052066">
    <property type="entry name" value="Glycosphingolipid_Hydrolases"/>
</dbReference>
<evidence type="ECO:0000259" key="5">
    <source>
        <dbReference type="Pfam" id="PF00150"/>
    </source>
</evidence>
<feature type="domain" description="Glycoside hydrolase family 5" evidence="5">
    <location>
        <begin position="89"/>
        <end position="380"/>
    </location>
</feature>
<evidence type="ECO:0000313" key="7">
    <source>
        <dbReference type="EMBL" id="WTY38216.1"/>
    </source>
</evidence>
<comment type="similarity">
    <text evidence="1 4">Belongs to the glycosyl hydrolase 5 (cellulase A) family.</text>
</comment>
<dbReference type="Pfam" id="PF00150">
    <property type="entry name" value="Cellulase"/>
    <property type="match status" value="1"/>
</dbReference>
<keyword evidence="3 4" id="KW-0326">Glycosidase</keyword>
<dbReference type="PANTHER" id="PTHR31308:SF3">
    <property type="entry name" value="ENDOGLYCOCERAMIDASE"/>
    <property type="match status" value="1"/>
</dbReference>
<organism evidence="7 8">
    <name type="scientific">Nocardia salmonicida</name>
    <dbReference type="NCBI Taxonomy" id="53431"/>
    <lineage>
        <taxon>Bacteria</taxon>
        <taxon>Bacillati</taxon>
        <taxon>Actinomycetota</taxon>
        <taxon>Actinomycetes</taxon>
        <taxon>Mycobacteriales</taxon>
        <taxon>Nocardiaceae</taxon>
        <taxon>Nocardia</taxon>
    </lineage>
</organism>
<evidence type="ECO:0000259" key="6">
    <source>
        <dbReference type="Pfam" id="PF18564"/>
    </source>
</evidence>
<evidence type="ECO:0000256" key="4">
    <source>
        <dbReference type="RuleBase" id="RU361153"/>
    </source>
</evidence>
<evidence type="ECO:0000256" key="3">
    <source>
        <dbReference type="ARBA" id="ARBA00023295"/>
    </source>
</evidence>
<dbReference type="RefSeq" id="WP_328659851.1">
    <property type="nucleotide sequence ID" value="NZ_CP108014.1"/>
</dbReference>
<evidence type="ECO:0000313" key="8">
    <source>
        <dbReference type="Proteomes" id="UP001621418"/>
    </source>
</evidence>
<dbReference type="InterPro" id="IPR001547">
    <property type="entry name" value="Glyco_hydro_5"/>
</dbReference>
<dbReference type="SUPFAM" id="SSF51445">
    <property type="entry name" value="(Trans)glycosidases"/>
    <property type="match status" value="1"/>
</dbReference>